<geneLocation type="plasmid" evidence="2 3">
    <name>unnamed</name>
</geneLocation>
<dbReference type="GO" id="GO:0004386">
    <property type="term" value="F:helicase activity"/>
    <property type="evidence" value="ECO:0007669"/>
    <property type="project" value="UniProtKB-KW"/>
</dbReference>
<dbReference type="GO" id="GO:0003676">
    <property type="term" value="F:nucleic acid binding"/>
    <property type="evidence" value="ECO:0007669"/>
    <property type="project" value="InterPro"/>
</dbReference>
<gene>
    <name evidence="2" type="ORF">OU989_23015</name>
</gene>
<evidence type="ECO:0000259" key="1">
    <source>
        <dbReference type="PROSITE" id="PS51192"/>
    </source>
</evidence>
<dbReference type="KEGG" id="liu:OU989_23015"/>
<accession>A0AAJ5RNT1</accession>
<dbReference type="InterPro" id="IPR006555">
    <property type="entry name" value="ATP-dep_Helicase_C"/>
</dbReference>
<dbReference type="Gene3D" id="3.40.50.300">
    <property type="entry name" value="P-loop containing nucleotide triphosphate hydrolases"/>
    <property type="match status" value="2"/>
</dbReference>
<dbReference type="PROSITE" id="PS51192">
    <property type="entry name" value="HELICASE_ATP_BIND_1"/>
    <property type="match status" value="1"/>
</dbReference>
<keyword evidence="2" id="KW-0378">Hydrolase</keyword>
<reference evidence="2" key="1">
    <citation type="submission" date="2022-11" db="EMBL/GenBank/DDBJ databases">
        <title>Lysinibacillus irui.</title>
        <authorList>
            <person name="Akintayo S.O."/>
        </authorList>
    </citation>
    <scope>NUCLEOTIDE SEQUENCE</scope>
    <source>
        <strain evidence="2">IRB4-01</strain>
        <plasmid evidence="2">unnamed</plasmid>
    </source>
</reference>
<evidence type="ECO:0000313" key="2">
    <source>
        <dbReference type="EMBL" id="WDV09391.1"/>
    </source>
</evidence>
<dbReference type="SMART" id="SM00487">
    <property type="entry name" value="DEXDc"/>
    <property type="match status" value="1"/>
</dbReference>
<dbReference type="AlphaFoldDB" id="A0AAJ5RNT1"/>
<dbReference type="InterPro" id="IPR011545">
    <property type="entry name" value="DEAD/DEAH_box_helicase_dom"/>
</dbReference>
<feature type="domain" description="Helicase ATP-binding" evidence="1">
    <location>
        <begin position="46"/>
        <end position="314"/>
    </location>
</feature>
<dbReference type="GO" id="GO:0016818">
    <property type="term" value="F:hydrolase activity, acting on acid anhydrides, in phosphorus-containing anhydrides"/>
    <property type="evidence" value="ECO:0007669"/>
    <property type="project" value="InterPro"/>
</dbReference>
<dbReference type="Pfam" id="PF13307">
    <property type="entry name" value="Helicase_C_2"/>
    <property type="match status" value="1"/>
</dbReference>
<keyword evidence="2" id="KW-0067">ATP-binding</keyword>
<dbReference type="InterPro" id="IPR014001">
    <property type="entry name" value="Helicase_ATP-bd"/>
</dbReference>
<dbReference type="SUPFAM" id="SSF52540">
    <property type="entry name" value="P-loop containing nucleoside triphosphate hydrolases"/>
    <property type="match status" value="1"/>
</dbReference>
<dbReference type="InterPro" id="IPR027417">
    <property type="entry name" value="P-loop_NTPase"/>
</dbReference>
<keyword evidence="2" id="KW-0547">Nucleotide-binding</keyword>
<name>A0AAJ5RNT1_9BACI</name>
<proteinExistence type="predicted"/>
<protein>
    <submittedName>
        <fullName evidence="2">DEAD/DEAH box helicase family protein</fullName>
    </submittedName>
</protein>
<dbReference type="Pfam" id="PF00270">
    <property type="entry name" value="DEAD"/>
    <property type="match status" value="1"/>
</dbReference>
<dbReference type="Proteomes" id="UP001219585">
    <property type="component" value="Plasmid unnamed"/>
</dbReference>
<sequence>MIDFGELLNKYDDDLPIFPKEIFESSIRQSKFSYLRGDQEKVLEQWFSKRNEKDTVIKMNTGGGKTTVGLLQLQSSINEELGPALYLCLNNQLIEQVIRDAVDLGIKCVKIDENNELPLEFLNGEAILVTTFQKLFNARSIFGIHGDTSRDIIEIGALVIDDAHAALVKARETFTLSFKVGTENYKKLIPLFKDSLIKQAIGSAEDILEGKDRYGIMMIPYWSWLEKLSEVTNLLGDFDDADIEMKFKWALVRDYLEYCFVLVSANSIEIVPKCLPIHMIPGYERAKRRIFMSATLNDDTALIKDFDINLNTVLNPIQSETFSDVGEKLILSPFNVDKRLTTKIWTEILRNTNGFNIVTLVTSDPKAKIWIDAGFTKPKPANINKEIDKLYTSVNNHMVLSNRYDGVDLSDNSCRVLVLDGMPISTTLLERFNIFARPNSKSMQMSQAQKIEQGLGRAVRSVNDYAIIFLLGNDLVSKVSTKKFQSFMSPQTVNQINLGGQIVDLIKKSGKDSVKAIGEAMMQVLNRDSNWVQLHKKQISKSVKPQINKELIESARLERDAFNSALSRQYLKAAESLRTQIGKLSNGDAGDEGWFLQLAASYLYKVDKSKSMELQLAAHIKNPYLLKPPTGISYKKLTTKTTVQAEKVKGFLSNFSEPNAVILHMSEVLGNLVFEHDSSTLFEKAFSDLGNSLGFEAHQPESEYGVGPDVLWNIFDDEYLIIEAKNEVKLSRECIYKSETEQISEDMNWFDDEYKGKSGVPILVHPSRKLHKEAYGPSNLVILNESSLMELKNNVESFFAKLATKPLEQWDLRDLTVEIANHRIDRRNIKTYFLNTQG</sequence>
<dbReference type="SMART" id="SM00491">
    <property type="entry name" value="HELICc2"/>
    <property type="match status" value="1"/>
</dbReference>
<evidence type="ECO:0000313" key="3">
    <source>
        <dbReference type="Proteomes" id="UP001219585"/>
    </source>
</evidence>
<keyword evidence="2" id="KW-0347">Helicase</keyword>
<dbReference type="EMBL" id="CP113528">
    <property type="protein sequence ID" value="WDV09391.1"/>
    <property type="molecule type" value="Genomic_DNA"/>
</dbReference>
<dbReference type="GO" id="GO:0006139">
    <property type="term" value="P:nucleobase-containing compound metabolic process"/>
    <property type="evidence" value="ECO:0007669"/>
    <property type="project" value="InterPro"/>
</dbReference>
<keyword evidence="2" id="KW-0614">Plasmid</keyword>
<dbReference type="RefSeq" id="WP_274797601.1">
    <property type="nucleotide sequence ID" value="NZ_CP113528.1"/>
</dbReference>
<dbReference type="GO" id="GO:0005524">
    <property type="term" value="F:ATP binding"/>
    <property type="evidence" value="ECO:0007669"/>
    <property type="project" value="InterPro"/>
</dbReference>
<organism evidence="2 3">
    <name type="scientific">Lysinibacillus irui</name>
    <dbReference type="NCBI Taxonomy" id="2998077"/>
    <lineage>
        <taxon>Bacteria</taxon>
        <taxon>Bacillati</taxon>
        <taxon>Bacillota</taxon>
        <taxon>Bacilli</taxon>
        <taxon>Bacillales</taxon>
        <taxon>Bacillaceae</taxon>
        <taxon>Lysinibacillus</taxon>
    </lineage>
</organism>